<protein>
    <submittedName>
        <fullName evidence="1">Uncharacterized protein</fullName>
    </submittedName>
</protein>
<sequence>MAEDQHLYNCNYFLPQESKNLQLKSHTLFMMIGTPVLQKIHFLSLPECSTQSTGLSLKPKEQECLSL</sequence>
<organism evidence="1">
    <name type="scientific">Salix viminalis</name>
    <name type="common">Common osier</name>
    <name type="synonym">Basket willow</name>
    <dbReference type="NCBI Taxonomy" id="40686"/>
    <lineage>
        <taxon>Eukaryota</taxon>
        <taxon>Viridiplantae</taxon>
        <taxon>Streptophyta</taxon>
        <taxon>Embryophyta</taxon>
        <taxon>Tracheophyta</taxon>
        <taxon>Spermatophyta</taxon>
        <taxon>Magnoliopsida</taxon>
        <taxon>eudicotyledons</taxon>
        <taxon>Gunneridae</taxon>
        <taxon>Pentapetalae</taxon>
        <taxon>rosids</taxon>
        <taxon>fabids</taxon>
        <taxon>Malpighiales</taxon>
        <taxon>Salicaceae</taxon>
        <taxon>Saliceae</taxon>
        <taxon>Salix</taxon>
    </lineage>
</organism>
<accession>A0A6N2KR64</accession>
<proteinExistence type="predicted"/>
<evidence type="ECO:0000313" key="1">
    <source>
        <dbReference type="EMBL" id="VFU31075.1"/>
    </source>
</evidence>
<name>A0A6N2KR64_SALVM</name>
<reference evidence="1" key="1">
    <citation type="submission" date="2019-03" db="EMBL/GenBank/DDBJ databases">
        <authorList>
            <person name="Mank J."/>
            <person name="Almeida P."/>
        </authorList>
    </citation>
    <scope>NUCLEOTIDE SEQUENCE</scope>
    <source>
        <strain evidence="1">78183</strain>
    </source>
</reference>
<dbReference type="AlphaFoldDB" id="A0A6N2KR64"/>
<gene>
    <name evidence="1" type="ORF">SVIM_LOCUS126327</name>
</gene>
<dbReference type="EMBL" id="CAADRP010000668">
    <property type="protein sequence ID" value="VFU31075.1"/>
    <property type="molecule type" value="Genomic_DNA"/>
</dbReference>